<keyword evidence="2" id="KW-1185">Reference proteome</keyword>
<name>A0A2Z4FPD8_9DELT</name>
<dbReference type="Proteomes" id="UP000249799">
    <property type="component" value="Chromosome"/>
</dbReference>
<evidence type="ECO:0000313" key="1">
    <source>
        <dbReference type="EMBL" id="AWV90823.1"/>
    </source>
</evidence>
<dbReference type="KEGG" id="bsed:DN745_16450"/>
<dbReference type="AlphaFoldDB" id="A0A2Z4FPD8"/>
<sequence>MPINKLNATILTSLCAALLALSACGDEPIETPEFSDLQIVCAQSSSSDEGLIVERVQVQVSDPNRELLSVKGSINSVLITLEDPDADLIFTWSPPASEAPMSCKGDFVVSLEATEAGGSSTQFYEIVSK</sequence>
<gene>
    <name evidence="1" type="ORF">DN745_16450</name>
</gene>
<accession>A0A2Z4FPD8</accession>
<organism evidence="1 2">
    <name type="scientific">Bradymonas sediminis</name>
    <dbReference type="NCBI Taxonomy" id="1548548"/>
    <lineage>
        <taxon>Bacteria</taxon>
        <taxon>Deltaproteobacteria</taxon>
        <taxon>Bradymonadales</taxon>
        <taxon>Bradymonadaceae</taxon>
        <taxon>Bradymonas</taxon>
    </lineage>
</organism>
<reference evidence="1 2" key="1">
    <citation type="submission" date="2018-06" db="EMBL/GenBank/DDBJ databases">
        <title>Lujinxingia sediminis gen. nov. sp. nov., a new facultative anaerobic member of the class Deltaproteobacteria, and proposal of Lujinxingaceae fam. nov.</title>
        <authorList>
            <person name="Guo L.-Y."/>
            <person name="Li C.-M."/>
            <person name="Wang S."/>
            <person name="Du Z.-J."/>
        </authorList>
    </citation>
    <scope>NUCLEOTIDE SEQUENCE [LARGE SCALE GENOMIC DNA]</scope>
    <source>
        <strain evidence="1 2">FA350</strain>
    </source>
</reference>
<proteinExistence type="predicted"/>
<protein>
    <submittedName>
        <fullName evidence="1">Uncharacterized protein</fullName>
    </submittedName>
</protein>
<evidence type="ECO:0000313" key="2">
    <source>
        <dbReference type="Proteomes" id="UP000249799"/>
    </source>
</evidence>
<dbReference type="PROSITE" id="PS51257">
    <property type="entry name" value="PROKAR_LIPOPROTEIN"/>
    <property type="match status" value="1"/>
</dbReference>
<dbReference type="EMBL" id="CP030032">
    <property type="protein sequence ID" value="AWV90823.1"/>
    <property type="molecule type" value="Genomic_DNA"/>
</dbReference>